<sequence>MSTLKFRKINQYIGIELEEYDDITVLDTPTINTIKQLVRTYSVVVIKGKRKWTGAEQMALTDALGKLELPVVYSIPPAQVEERKSDAKVTKGSGVFWHSDNSYHERPSHISVFQMVEIPKSGTVTSFASLINLSTNLPEKDRKLWRDYAVVYRDNVVHPLLWKHPFNGQNTIYFDIGFSTDILNHCDGGNKLPMKESNQIFNYINNRLSDEASILKHQWEEGDIVILDNYAVAHRADILLENEKRTLLRMTTEGIYF</sequence>
<dbReference type="Gene3D" id="3.60.130.10">
    <property type="entry name" value="Clavaminate synthase-like"/>
    <property type="match status" value="1"/>
</dbReference>
<feature type="domain" description="TauD/TfdA-like" evidence="6">
    <location>
        <begin position="7"/>
        <end position="251"/>
    </location>
</feature>
<accession>A0ABV8AJ79</accession>
<dbReference type="PANTHER" id="PTHR43779">
    <property type="entry name" value="DIOXYGENASE RV0097-RELATED"/>
    <property type="match status" value="1"/>
</dbReference>
<comment type="similarity">
    <text evidence="1">Belongs to the TfdA dioxygenase family.</text>
</comment>
<keyword evidence="5" id="KW-0408">Iron</keyword>
<evidence type="ECO:0000313" key="7">
    <source>
        <dbReference type="EMBL" id="MFC3876717.1"/>
    </source>
</evidence>
<keyword evidence="3 7" id="KW-0223">Dioxygenase</keyword>
<evidence type="ECO:0000256" key="1">
    <source>
        <dbReference type="ARBA" id="ARBA00005896"/>
    </source>
</evidence>
<evidence type="ECO:0000256" key="5">
    <source>
        <dbReference type="ARBA" id="ARBA00023004"/>
    </source>
</evidence>
<evidence type="ECO:0000259" key="6">
    <source>
        <dbReference type="Pfam" id="PF02668"/>
    </source>
</evidence>
<dbReference type="EMBL" id="JBHSAT010000004">
    <property type="protein sequence ID" value="MFC3876717.1"/>
    <property type="molecule type" value="Genomic_DNA"/>
</dbReference>
<gene>
    <name evidence="7" type="ORF">ACFOSX_05680</name>
</gene>
<evidence type="ECO:0000313" key="8">
    <source>
        <dbReference type="Proteomes" id="UP001595812"/>
    </source>
</evidence>
<dbReference type="SUPFAM" id="SSF51197">
    <property type="entry name" value="Clavaminate synthase-like"/>
    <property type="match status" value="1"/>
</dbReference>
<keyword evidence="4" id="KW-0560">Oxidoreductase</keyword>
<evidence type="ECO:0000256" key="4">
    <source>
        <dbReference type="ARBA" id="ARBA00023002"/>
    </source>
</evidence>
<dbReference type="RefSeq" id="WP_386097885.1">
    <property type="nucleotide sequence ID" value="NZ_JBHSAT010000004.1"/>
</dbReference>
<dbReference type="InterPro" id="IPR042098">
    <property type="entry name" value="TauD-like_sf"/>
</dbReference>
<organism evidence="7 8">
    <name type="scientific">Winogradskyella maritima</name>
    <dbReference type="NCBI Taxonomy" id="1517766"/>
    <lineage>
        <taxon>Bacteria</taxon>
        <taxon>Pseudomonadati</taxon>
        <taxon>Bacteroidota</taxon>
        <taxon>Flavobacteriia</taxon>
        <taxon>Flavobacteriales</taxon>
        <taxon>Flavobacteriaceae</taxon>
        <taxon>Winogradskyella</taxon>
    </lineage>
</organism>
<comment type="caution">
    <text evidence="7">The sequence shown here is derived from an EMBL/GenBank/DDBJ whole genome shotgun (WGS) entry which is preliminary data.</text>
</comment>
<protein>
    <submittedName>
        <fullName evidence="7">TauD/TfdA dioxygenase family protein</fullName>
    </submittedName>
</protein>
<keyword evidence="2" id="KW-0479">Metal-binding</keyword>
<evidence type="ECO:0000256" key="3">
    <source>
        <dbReference type="ARBA" id="ARBA00022964"/>
    </source>
</evidence>
<keyword evidence="8" id="KW-1185">Reference proteome</keyword>
<dbReference type="GO" id="GO:0051213">
    <property type="term" value="F:dioxygenase activity"/>
    <property type="evidence" value="ECO:0007669"/>
    <property type="project" value="UniProtKB-KW"/>
</dbReference>
<proteinExistence type="inferred from homology"/>
<dbReference type="Pfam" id="PF02668">
    <property type="entry name" value="TauD"/>
    <property type="match status" value="1"/>
</dbReference>
<dbReference type="Proteomes" id="UP001595812">
    <property type="component" value="Unassembled WGS sequence"/>
</dbReference>
<dbReference type="InterPro" id="IPR003819">
    <property type="entry name" value="TauD/TfdA-like"/>
</dbReference>
<evidence type="ECO:0000256" key="2">
    <source>
        <dbReference type="ARBA" id="ARBA00022723"/>
    </source>
</evidence>
<dbReference type="PANTHER" id="PTHR43779:SF3">
    <property type="entry name" value="(3R)-3-[(CARBOXYMETHYL)AMINO]FATTY ACID OXYGENASE_DECARBOXYLASE"/>
    <property type="match status" value="1"/>
</dbReference>
<reference evidence="8" key="1">
    <citation type="journal article" date="2019" name="Int. J. Syst. Evol. Microbiol.">
        <title>The Global Catalogue of Microorganisms (GCM) 10K type strain sequencing project: providing services to taxonomists for standard genome sequencing and annotation.</title>
        <authorList>
            <consortium name="The Broad Institute Genomics Platform"/>
            <consortium name="The Broad Institute Genome Sequencing Center for Infectious Disease"/>
            <person name="Wu L."/>
            <person name="Ma J."/>
        </authorList>
    </citation>
    <scope>NUCLEOTIDE SEQUENCE [LARGE SCALE GENOMIC DNA]</scope>
    <source>
        <strain evidence="8">CECT 8979</strain>
    </source>
</reference>
<dbReference type="InterPro" id="IPR051178">
    <property type="entry name" value="TfdA_dioxygenase"/>
</dbReference>
<name>A0ABV8AJ79_9FLAO</name>